<reference evidence="2 3" key="1">
    <citation type="submission" date="2025-05" db="UniProtKB">
        <authorList>
            <consortium name="RefSeq"/>
        </authorList>
    </citation>
    <scope>IDENTIFICATION</scope>
</reference>
<dbReference type="Proteomes" id="UP001652628">
    <property type="component" value="Chromosome 2"/>
</dbReference>
<dbReference type="GeneID" id="139354255"/>
<dbReference type="RefSeq" id="XP_070854587.1">
    <property type="nucleotide sequence ID" value="XM_070998486.1"/>
</dbReference>
<accession>A0ABM4TX89</accession>
<name>A0ABM4TX89_DROSZ</name>
<organism evidence="2 4">
    <name type="scientific">Drosophila suzukii</name>
    <name type="common">Spotted-wing drosophila fruit fly</name>
    <dbReference type="NCBI Taxonomy" id="28584"/>
    <lineage>
        <taxon>Eukaryota</taxon>
        <taxon>Metazoa</taxon>
        <taxon>Ecdysozoa</taxon>
        <taxon>Arthropoda</taxon>
        <taxon>Hexapoda</taxon>
        <taxon>Insecta</taxon>
        <taxon>Pterygota</taxon>
        <taxon>Neoptera</taxon>
        <taxon>Endopterygota</taxon>
        <taxon>Diptera</taxon>
        <taxon>Brachycera</taxon>
        <taxon>Muscomorpha</taxon>
        <taxon>Ephydroidea</taxon>
        <taxon>Drosophilidae</taxon>
        <taxon>Drosophila</taxon>
        <taxon>Sophophora</taxon>
    </lineage>
</organism>
<proteinExistence type="predicted"/>
<evidence type="ECO:0000313" key="3">
    <source>
        <dbReference type="RefSeq" id="XP_070854586.1"/>
    </source>
</evidence>
<dbReference type="RefSeq" id="XP_070854586.1">
    <property type="nucleotide sequence ID" value="XM_070998485.1"/>
</dbReference>
<keyword evidence="2" id="KW-1185">Reference proteome</keyword>
<sequence>MESLSEIVLLVVFSRTQPKSFGQNILSSRGHGRPDVHVGSKVPLGMLLSNGLPNGTTSSTSILLRIFPVVVLLPVGQVPQYWTSWINRPFSPPDVVFARRLTAIIRINSRNLAMLKIKIKNGRKTPKSAAGGSNTTGANPQNS</sequence>
<evidence type="ECO:0000256" key="1">
    <source>
        <dbReference type="SAM" id="MobiDB-lite"/>
    </source>
</evidence>
<evidence type="ECO:0000313" key="4">
    <source>
        <dbReference type="RefSeq" id="XP_070854587.1"/>
    </source>
</evidence>
<gene>
    <name evidence="3 4" type="primary">LOC139354255</name>
</gene>
<feature type="region of interest" description="Disordered" evidence="1">
    <location>
        <begin position="123"/>
        <end position="143"/>
    </location>
</feature>
<feature type="compositionally biased region" description="Polar residues" evidence="1">
    <location>
        <begin position="131"/>
        <end position="143"/>
    </location>
</feature>
<protein>
    <submittedName>
        <fullName evidence="3 4">Uncharacterized protein</fullName>
    </submittedName>
</protein>
<evidence type="ECO:0000313" key="2">
    <source>
        <dbReference type="Proteomes" id="UP001652628"/>
    </source>
</evidence>